<sequence length="611" mass="67905">MRIKSLRMHNFQGVQKFELENLETSPLVLLSGRNGTGKSTALLAISLLWEIPQNFNPYSFVGPWDSKAEVEISLHLTEDERSRLEWIVRDSRGQEGSCPEILRLGIAMTEYDQPEHLEHNVWIDTIRSKRFRSLNSFARLTMIPAERSVSRSNLGSLDPDSLSSDSAEKIRSQAVESMINQWGSFSLSSIPDYLAALDYSDLISMRGGEAQPGEGTSEYDEIVTSFLRATGKYIERPTLSREGRFAIFVDALNGNRHTIGQLSSGELQALGLMYMARRLASSGGILLVDEPEQHLHPSLQTTILEMVRDSSEGAQLWLSTHSPNLINSAPIDSIISVAPANDSDNQAVRVSRQESRLELLSDLGVTPSAWLQHDRIIIVEGSTDKRYLELLFPVETSRSLIYVAGNRAGVDATVRTLSAGEGLLPWIAVRDLDLVDPSNGTQGNCFTWSRRAFENVFLDGPILAKAIQAAAGEASPTDIEESLSSLAEAEKEEVKSLLIEERLKELVPNVHPLNRKDLDSSLSNQIELLTKRQAHIEQAKNEVHERIESNWSSEWKSLVQGKRVLAQFVRKTPFNSMPSLMSAVCKALREDSALMPSDLLELQIMISASSL</sequence>
<dbReference type="InterPro" id="IPR003959">
    <property type="entry name" value="ATPase_AAA_core"/>
</dbReference>
<accession>A0ABN3LUK3</accession>
<dbReference type="InterPro" id="IPR003593">
    <property type="entry name" value="AAA+_ATPase"/>
</dbReference>
<evidence type="ECO:0000259" key="1">
    <source>
        <dbReference type="SMART" id="SM00382"/>
    </source>
</evidence>
<dbReference type="Proteomes" id="UP001501721">
    <property type="component" value="Unassembled WGS sequence"/>
</dbReference>
<dbReference type="InterPro" id="IPR051396">
    <property type="entry name" value="Bact_Antivir_Def_Nuclease"/>
</dbReference>
<dbReference type="Gene3D" id="3.40.50.300">
    <property type="entry name" value="P-loop containing nucleotide triphosphate hydrolases"/>
    <property type="match status" value="1"/>
</dbReference>
<dbReference type="SUPFAM" id="SSF52540">
    <property type="entry name" value="P-loop containing nucleoside triphosphate hydrolases"/>
    <property type="match status" value="1"/>
</dbReference>
<evidence type="ECO:0000313" key="2">
    <source>
        <dbReference type="EMBL" id="GAA2489827.1"/>
    </source>
</evidence>
<dbReference type="CDD" id="cd00267">
    <property type="entry name" value="ABC_ATPase"/>
    <property type="match status" value="1"/>
</dbReference>
<dbReference type="PANTHER" id="PTHR43581">
    <property type="entry name" value="ATP/GTP PHOSPHATASE"/>
    <property type="match status" value="1"/>
</dbReference>
<organism evidence="2 3">
    <name type="scientific">Streptomyces graminearus</name>
    <dbReference type="NCBI Taxonomy" id="284030"/>
    <lineage>
        <taxon>Bacteria</taxon>
        <taxon>Bacillati</taxon>
        <taxon>Actinomycetota</taxon>
        <taxon>Actinomycetes</taxon>
        <taxon>Kitasatosporales</taxon>
        <taxon>Streptomycetaceae</taxon>
        <taxon>Streptomyces</taxon>
    </lineage>
</organism>
<dbReference type="InterPro" id="IPR027417">
    <property type="entry name" value="P-loop_NTPase"/>
</dbReference>
<name>A0ABN3LUK3_9ACTN</name>
<feature type="domain" description="AAA+ ATPase" evidence="1">
    <location>
        <begin position="24"/>
        <end position="406"/>
    </location>
</feature>
<dbReference type="EMBL" id="BAAATL010000017">
    <property type="protein sequence ID" value="GAA2489827.1"/>
    <property type="molecule type" value="Genomic_DNA"/>
</dbReference>
<gene>
    <name evidence="2" type="ORF">GCM10010422_40340</name>
</gene>
<comment type="caution">
    <text evidence="2">The sequence shown here is derived from an EMBL/GenBank/DDBJ whole genome shotgun (WGS) entry which is preliminary data.</text>
</comment>
<keyword evidence="3" id="KW-1185">Reference proteome</keyword>
<protein>
    <recommendedName>
        <fullName evidence="1">AAA+ ATPase domain-containing protein</fullName>
    </recommendedName>
</protein>
<evidence type="ECO:0000313" key="3">
    <source>
        <dbReference type="Proteomes" id="UP001501721"/>
    </source>
</evidence>
<proteinExistence type="predicted"/>
<dbReference type="SMART" id="SM00382">
    <property type="entry name" value="AAA"/>
    <property type="match status" value="1"/>
</dbReference>
<reference evidence="2 3" key="1">
    <citation type="journal article" date="2019" name="Int. J. Syst. Evol. Microbiol.">
        <title>The Global Catalogue of Microorganisms (GCM) 10K type strain sequencing project: providing services to taxonomists for standard genome sequencing and annotation.</title>
        <authorList>
            <consortium name="The Broad Institute Genomics Platform"/>
            <consortium name="The Broad Institute Genome Sequencing Center for Infectious Disease"/>
            <person name="Wu L."/>
            <person name="Ma J."/>
        </authorList>
    </citation>
    <scope>NUCLEOTIDE SEQUENCE [LARGE SCALE GENOMIC DNA]</scope>
    <source>
        <strain evidence="2 3">JCM 6923</strain>
    </source>
</reference>
<dbReference type="Pfam" id="PF13304">
    <property type="entry name" value="AAA_21"/>
    <property type="match status" value="1"/>
</dbReference>
<dbReference type="PANTHER" id="PTHR43581:SF4">
    <property type="entry name" value="ATP_GTP PHOSPHATASE"/>
    <property type="match status" value="1"/>
</dbReference>